<organism evidence="1 2">
    <name type="scientific">Paenalcaligenes hominis</name>
    <dbReference type="NCBI Taxonomy" id="643674"/>
    <lineage>
        <taxon>Bacteria</taxon>
        <taxon>Pseudomonadati</taxon>
        <taxon>Pseudomonadota</taxon>
        <taxon>Betaproteobacteria</taxon>
        <taxon>Burkholderiales</taxon>
        <taxon>Alcaligenaceae</taxon>
        <taxon>Paenalcaligenes</taxon>
    </lineage>
</organism>
<proteinExistence type="predicted"/>
<dbReference type="EMBL" id="CP019697">
    <property type="protein sequence ID" value="AQS50706.1"/>
    <property type="molecule type" value="Genomic_DNA"/>
</dbReference>
<dbReference type="AlphaFoldDB" id="A0A1U9JY72"/>
<dbReference type="STRING" id="643674.PAEH1_02545"/>
<dbReference type="OrthoDB" id="6937244at2"/>
<accession>A0A1U9JY72</accession>
<dbReference type="Proteomes" id="UP000189369">
    <property type="component" value="Chromosome"/>
</dbReference>
<name>A0A1U9JY72_9BURK</name>
<reference evidence="1 2" key="1">
    <citation type="submission" date="2017-01" db="EMBL/GenBank/DDBJ databases">
        <title>Complete Genome Sequence of Paenalcaligenes hominis, Isolated from a paraplegic Patient with neurogenic bladder.</title>
        <authorList>
            <person name="Mukhopadhyay R."/>
            <person name="Joaquin J."/>
            <person name="Hogue R."/>
            <person name="Kilaru A."/>
            <person name="Jospin G."/>
            <person name="Mars K."/>
            <person name="Eisen J.A."/>
            <person name="Chaturvedi V."/>
        </authorList>
    </citation>
    <scope>NUCLEOTIDE SEQUENCE [LARGE SCALE GENOMIC DNA]</scope>
    <source>
        <strain evidence="1 2">15S00501</strain>
    </source>
</reference>
<protein>
    <submittedName>
        <fullName evidence="1">Uncharacterized protein</fullName>
    </submittedName>
</protein>
<dbReference type="KEGG" id="phn:PAEH1_02545"/>
<evidence type="ECO:0000313" key="2">
    <source>
        <dbReference type="Proteomes" id="UP000189369"/>
    </source>
</evidence>
<gene>
    <name evidence="1" type="ORF">PAEH1_02545</name>
</gene>
<sequence>MLQAQRETKSNTYDNLNNILSYLNNPESTKITLYATPASNSKNYNPQWDGPETNLPLLAALVTTNYKHIIFDGLFLTATRRPRYLEVKELLDQAVKKDNVFFSPDFVPFTSQLPPAEAFKILLDYSKRAIPLSSFSRSDFFSLLSTLTEKELEI</sequence>
<evidence type="ECO:0000313" key="1">
    <source>
        <dbReference type="EMBL" id="AQS50706.1"/>
    </source>
</evidence>